<dbReference type="Proteomes" id="UP001596157">
    <property type="component" value="Unassembled WGS sequence"/>
</dbReference>
<reference evidence="2" key="1">
    <citation type="journal article" date="2019" name="Int. J. Syst. Evol. Microbiol.">
        <title>The Global Catalogue of Microorganisms (GCM) 10K type strain sequencing project: providing services to taxonomists for standard genome sequencing and annotation.</title>
        <authorList>
            <consortium name="The Broad Institute Genomics Platform"/>
            <consortium name="The Broad Institute Genome Sequencing Center for Infectious Disease"/>
            <person name="Wu L."/>
            <person name="Ma J."/>
        </authorList>
    </citation>
    <scope>NUCLEOTIDE SEQUENCE [LARGE SCALE GENOMIC DNA]</scope>
    <source>
        <strain evidence="2">CCUG 59778</strain>
    </source>
</reference>
<proteinExistence type="predicted"/>
<evidence type="ECO:0000313" key="2">
    <source>
        <dbReference type="Proteomes" id="UP001596157"/>
    </source>
</evidence>
<evidence type="ECO:0000313" key="1">
    <source>
        <dbReference type="EMBL" id="MFC5288252.1"/>
    </source>
</evidence>
<keyword evidence="2" id="KW-1185">Reference proteome</keyword>
<sequence length="116" mass="12188">MNRHSGTALDVRGSTADGARVVRNADVDAAAQRWLLIRVAAAAPSYPNPGHVTGDTRVHDPTIVERPSGSVHGPGHPGVLADGDGDVLTYHWYAGDGTAYLGLNPLVCENGWPVVR</sequence>
<name>A0ABW0ELH4_9PSEU</name>
<dbReference type="InterPro" id="IPR023296">
    <property type="entry name" value="Glyco_hydro_beta-prop_sf"/>
</dbReference>
<evidence type="ECO:0008006" key="3">
    <source>
        <dbReference type="Google" id="ProtNLM"/>
    </source>
</evidence>
<organism evidence="1 2">
    <name type="scientific">Actinokineospora guangxiensis</name>
    <dbReference type="NCBI Taxonomy" id="1490288"/>
    <lineage>
        <taxon>Bacteria</taxon>
        <taxon>Bacillati</taxon>
        <taxon>Actinomycetota</taxon>
        <taxon>Actinomycetes</taxon>
        <taxon>Pseudonocardiales</taxon>
        <taxon>Pseudonocardiaceae</taxon>
        <taxon>Actinokineospora</taxon>
    </lineage>
</organism>
<accession>A0ABW0ELH4</accession>
<dbReference type="SUPFAM" id="SSF75005">
    <property type="entry name" value="Arabinanase/levansucrase/invertase"/>
    <property type="match status" value="1"/>
</dbReference>
<dbReference type="InterPro" id="IPR035992">
    <property type="entry name" value="Ricin_B-like_lectins"/>
</dbReference>
<dbReference type="SUPFAM" id="SSF50370">
    <property type="entry name" value="Ricin B-like lectins"/>
    <property type="match status" value="1"/>
</dbReference>
<comment type="caution">
    <text evidence="1">The sequence shown here is derived from an EMBL/GenBank/DDBJ whole genome shotgun (WGS) entry which is preliminary data.</text>
</comment>
<gene>
    <name evidence="1" type="ORF">ACFPM7_14425</name>
</gene>
<dbReference type="RefSeq" id="WP_378248044.1">
    <property type="nucleotide sequence ID" value="NZ_JBHSKF010000006.1"/>
</dbReference>
<protein>
    <recommendedName>
        <fullName evidence="3">Glycosyl hydrolase family 43</fullName>
    </recommendedName>
</protein>
<dbReference type="EMBL" id="JBHSKF010000006">
    <property type="protein sequence ID" value="MFC5288252.1"/>
    <property type="molecule type" value="Genomic_DNA"/>
</dbReference>
<dbReference type="Gene3D" id="2.115.10.20">
    <property type="entry name" value="Glycosyl hydrolase domain, family 43"/>
    <property type="match status" value="1"/>
</dbReference>